<dbReference type="Proteomes" id="UP000030758">
    <property type="component" value="Unassembled WGS sequence"/>
</dbReference>
<feature type="non-terminal residue" evidence="1">
    <location>
        <position position="1"/>
    </location>
</feature>
<feature type="non-terminal residue" evidence="1">
    <location>
        <position position="631"/>
    </location>
</feature>
<sequence length="631" mass="69730">SLLRNDKIKVRFEERALLHTVVTVIVENGATLRSESFEIVSGESLAQSESQTGETNIDIQTVNATVDRIAGNDNGAAMAVTAGSVVSSSSGTTKEFNLTMDLTKAIATLWCRQPEMVMPSPGPSMMPGLTEFASQKGMKNGDGRYSGWQSHSTFSFVRYRTLGYAEWEWNMFSSLAVGVNVNVQPPVGGAAGPQMSARFGSFWSALNMDAAGGAARTNVTATPYDDETGAMMWMASRLQRQPAHWFDEDAFLRLLLIGMLCPKADWINEDRQTYVMDPELVDGVVEYNRAMPQHAFDVQATAVPVDMYIALMTRKAQGSGLCDVDFWDKNTAVVPVRMIFEDQRLGGLERAEMGIDIPVWYRPGQELQSTPVERLFWQWLCGLPDNVSIVNGSSGLDVGQAWHNLCNHRHVGTRVMSAGAVSGLHPPSETAVHFVAHRIDLSKLADKDKWSARWARPDPSYYRPFTHLGLYKADGEANEEGAPDIVTSDGRFKVPFGVVVNTDYFKHFDVVPCLDWEHAFSYCATSDVEWTLRNSDTSLEMVEVPATRVSCIVERWWAFDVSDTGTVANPKTCGHWWTATADGANDLVDASGCTGMFLSYERDLRTNTDAKSVFTPVSASNLDVLRNLWSV</sequence>
<protein>
    <submittedName>
        <fullName evidence="1">Uncharacterized protein</fullName>
    </submittedName>
</protein>
<proteinExistence type="predicted"/>
<dbReference type="AlphaFoldDB" id="A0A085MYL5"/>
<gene>
    <name evidence="1" type="ORF">M514_25546</name>
</gene>
<evidence type="ECO:0000313" key="1">
    <source>
        <dbReference type="EMBL" id="KFD62311.1"/>
    </source>
</evidence>
<accession>A0A085MYL5</accession>
<dbReference type="EMBL" id="KL367598">
    <property type="protein sequence ID" value="KFD62311.1"/>
    <property type="molecule type" value="Genomic_DNA"/>
</dbReference>
<reference evidence="1" key="1">
    <citation type="journal article" date="2014" name="Nat. Genet.">
        <title>Genome and transcriptome of the porcine whipworm Trichuris suis.</title>
        <authorList>
            <person name="Jex A.R."/>
            <person name="Nejsum P."/>
            <person name="Schwarz E.M."/>
            <person name="Hu L."/>
            <person name="Young N.D."/>
            <person name="Hall R.S."/>
            <person name="Korhonen P.K."/>
            <person name="Liao S."/>
            <person name="Thamsborg S."/>
            <person name="Xia J."/>
            <person name="Xu P."/>
            <person name="Wang S."/>
            <person name="Scheerlinck J.P."/>
            <person name="Hofmann A."/>
            <person name="Sternberg P.W."/>
            <person name="Wang J."/>
            <person name="Gasser R.B."/>
        </authorList>
    </citation>
    <scope>NUCLEOTIDE SEQUENCE [LARGE SCALE GENOMIC DNA]</scope>
    <source>
        <strain evidence="1">DCEP-RM93F</strain>
    </source>
</reference>
<organism evidence="1">
    <name type="scientific">Trichuris suis</name>
    <name type="common">pig whipworm</name>
    <dbReference type="NCBI Taxonomy" id="68888"/>
    <lineage>
        <taxon>Eukaryota</taxon>
        <taxon>Metazoa</taxon>
        <taxon>Ecdysozoa</taxon>
        <taxon>Nematoda</taxon>
        <taxon>Enoplea</taxon>
        <taxon>Dorylaimia</taxon>
        <taxon>Trichinellida</taxon>
        <taxon>Trichuridae</taxon>
        <taxon>Trichuris</taxon>
    </lineage>
</organism>
<name>A0A085MYL5_9BILA</name>